<accession>A0A1I1FQC3</accession>
<dbReference type="Pfam" id="PF14257">
    <property type="entry name" value="DUF4349"/>
    <property type="match status" value="1"/>
</dbReference>
<evidence type="ECO:0000259" key="4">
    <source>
        <dbReference type="Pfam" id="PF14257"/>
    </source>
</evidence>
<keyword evidence="1" id="KW-0175">Coiled coil</keyword>
<dbReference type="InterPro" id="IPR025645">
    <property type="entry name" value="DUF4349"/>
</dbReference>
<feature type="chain" id="PRO_5038354624" description="DUF4349 domain-containing protein" evidence="3">
    <location>
        <begin position="24"/>
        <end position="305"/>
    </location>
</feature>
<dbReference type="AlphaFoldDB" id="A0A1I1FQC3"/>
<feature type="transmembrane region" description="Helical" evidence="2">
    <location>
        <begin position="273"/>
        <end position="297"/>
    </location>
</feature>
<dbReference type="STRING" id="753702.SAMN04488102_102146"/>
<keyword evidence="6" id="KW-1185">Reference proteome</keyword>
<feature type="domain" description="DUF4349" evidence="4">
    <location>
        <begin position="71"/>
        <end position="292"/>
    </location>
</feature>
<gene>
    <name evidence="5" type="ORF">SAMN04488102_102146</name>
</gene>
<evidence type="ECO:0000313" key="6">
    <source>
        <dbReference type="Proteomes" id="UP000199612"/>
    </source>
</evidence>
<dbReference type="RefSeq" id="WP_091528459.1">
    <property type="nucleotide sequence ID" value="NZ_FOLT01000002.1"/>
</dbReference>
<dbReference type="OrthoDB" id="2162337at2"/>
<evidence type="ECO:0000256" key="1">
    <source>
        <dbReference type="SAM" id="Coils"/>
    </source>
</evidence>
<keyword evidence="2" id="KW-0812">Transmembrane</keyword>
<evidence type="ECO:0000256" key="2">
    <source>
        <dbReference type="SAM" id="Phobius"/>
    </source>
</evidence>
<feature type="signal peptide" evidence="3">
    <location>
        <begin position="1"/>
        <end position="23"/>
    </location>
</feature>
<feature type="coiled-coil region" evidence="1">
    <location>
        <begin position="160"/>
        <end position="217"/>
    </location>
</feature>
<name>A0A1I1FQC3_9LACT</name>
<protein>
    <recommendedName>
        <fullName evidence="4">DUF4349 domain-containing protein</fullName>
    </recommendedName>
</protein>
<dbReference type="PROSITE" id="PS51257">
    <property type="entry name" value="PROKAR_LIPOPROTEIN"/>
    <property type="match status" value="1"/>
</dbReference>
<sequence length="305" mass="35060">MMIKKGWALLLFLVLVLTGCGSGNNDLSDSTESDSGAGYMDERATEDMAVEEEMGEVDFTDGQGSQLIGDKVIRRVQLEYETLDFQETTTYVLDTVSDYDGYIEYSNESSYSPSGIAPRDQSRQYRRVNYLFRIPTDALNDFLDDLDGMDAYKLSENIGVEDVTQTYRDTQSRIQVLENKEERLNELLEQAETVEDILQIENSLSETIAEREALQSRLDTFDDLIDYTEVHLSVTERPRIANTREDGLSFLARIREAFVDSFYAFYYFIQDAFIWFIYAIPFILILALLIGIGFYILKKVSKKRK</sequence>
<keyword evidence="2" id="KW-0472">Membrane</keyword>
<dbReference type="EMBL" id="FOLT01000002">
    <property type="protein sequence ID" value="SFB99808.1"/>
    <property type="molecule type" value="Genomic_DNA"/>
</dbReference>
<evidence type="ECO:0000256" key="3">
    <source>
        <dbReference type="SAM" id="SignalP"/>
    </source>
</evidence>
<proteinExistence type="predicted"/>
<evidence type="ECO:0000313" key="5">
    <source>
        <dbReference type="EMBL" id="SFB99808.1"/>
    </source>
</evidence>
<keyword evidence="2" id="KW-1133">Transmembrane helix</keyword>
<reference evidence="6" key="1">
    <citation type="submission" date="2016-10" db="EMBL/GenBank/DDBJ databases">
        <authorList>
            <person name="Varghese N."/>
            <person name="Submissions S."/>
        </authorList>
    </citation>
    <scope>NUCLEOTIDE SEQUENCE [LARGE SCALE GENOMIC DNA]</scope>
    <source>
        <strain evidence="6">DSM 23664</strain>
    </source>
</reference>
<dbReference type="Proteomes" id="UP000199612">
    <property type="component" value="Unassembled WGS sequence"/>
</dbReference>
<organism evidence="5 6">
    <name type="scientific">Alkalibacterium subtropicum</name>
    <dbReference type="NCBI Taxonomy" id="753702"/>
    <lineage>
        <taxon>Bacteria</taxon>
        <taxon>Bacillati</taxon>
        <taxon>Bacillota</taxon>
        <taxon>Bacilli</taxon>
        <taxon>Lactobacillales</taxon>
        <taxon>Carnobacteriaceae</taxon>
        <taxon>Alkalibacterium</taxon>
    </lineage>
</organism>
<keyword evidence="3" id="KW-0732">Signal</keyword>